<name>A0A6N2CEE0_SOLCI</name>
<protein>
    <submittedName>
        <fullName evidence="1">Uncharacterized protein</fullName>
    </submittedName>
</protein>
<accession>A0A6N2CEE0</accession>
<evidence type="ECO:0000313" key="1">
    <source>
        <dbReference type="EMBL" id="TMX05269.1"/>
    </source>
</evidence>
<proteinExistence type="predicted"/>
<reference evidence="1" key="1">
    <citation type="submission" date="2019-05" db="EMBL/GenBank/DDBJ databases">
        <title>The de novo reference genome and transcriptome assemblies of the wild tomato species Solanum chilense.</title>
        <authorList>
            <person name="Stam R."/>
            <person name="Nosenko T."/>
            <person name="Hoerger A.C."/>
            <person name="Stephan W."/>
            <person name="Seidel M.A."/>
            <person name="Kuhn J.M.M."/>
            <person name="Haberer G."/>
            <person name="Tellier A."/>
        </authorList>
    </citation>
    <scope>NUCLEOTIDE SEQUENCE</scope>
    <source>
        <tissue evidence="1">Mature leaves</tissue>
    </source>
</reference>
<dbReference type="AlphaFoldDB" id="A0A6N2CEE0"/>
<organism evidence="1">
    <name type="scientific">Solanum chilense</name>
    <name type="common">Tomato</name>
    <name type="synonym">Lycopersicon chilense</name>
    <dbReference type="NCBI Taxonomy" id="4083"/>
    <lineage>
        <taxon>Eukaryota</taxon>
        <taxon>Viridiplantae</taxon>
        <taxon>Streptophyta</taxon>
        <taxon>Embryophyta</taxon>
        <taxon>Tracheophyta</taxon>
        <taxon>Spermatophyta</taxon>
        <taxon>Magnoliopsida</taxon>
        <taxon>eudicotyledons</taxon>
        <taxon>Gunneridae</taxon>
        <taxon>Pentapetalae</taxon>
        <taxon>asterids</taxon>
        <taxon>lamiids</taxon>
        <taxon>Solanales</taxon>
        <taxon>Solanaceae</taxon>
        <taxon>Solanoideae</taxon>
        <taxon>Solaneae</taxon>
        <taxon>Solanum</taxon>
        <taxon>Solanum subgen. Lycopersicon</taxon>
    </lineage>
</organism>
<dbReference type="EMBL" id="RXGB01000095">
    <property type="protein sequence ID" value="TMX05269.1"/>
    <property type="molecule type" value="Genomic_DNA"/>
</dbReference>
<gene>
    <name evidence="1" type="ORF">EJD97_025322</name>
</gene>
<sequence length="80" mass="8673">MSLLAIAQPSIEATSADCDSTRPLIKALNSSRRGCATGLTPFLQAWGMAIDAKMKTHLRQLGGTRDYRIVRLSLTSHSLT</sequence>
<comment type="caution">
    <text evidence="1">The sequence shown here is derived from an EMBL/GenBank/DDBJ whole genome shotgun (WGS) entry which is preliminary data.</text>
</comment>